<dbReference type="Pfam" id="PF01648">
    <property type="entry name" value="ACPS"/>
    <property type="match status" value="1"/>
</dbReference>
<name>A0AAU7CBT0_9BACT</name>
<dbReference type="Pfam" id="PF22624">
    <property type="entry name" value="AASDHPPT_N"/>
    <property type="match status" value="1"/>
</dbReference>
<comment type="similarity">
    <text evidence="1">Belongs to the P-Pant transferase superfamily. Gsp/Sfp/HetI/AcpT family.</text>
</comment>
<sequence>MIDAHRIEPGEREEPEFDETLSRNEVHVWMASLEQTEAEVARLRALLDEPERKRADRYSFEKGRRHFTVARGLLRTLLGHYLRIEPKHIQFTYNTHGKPALAEAHEPELVRFNISHSGEIALFGFARERELGIDLETIRPDFAADAIAARFFAPAELASIRSLAPEERTQAFFTCWTRKEAYIKAQGKGLALSLDSFEVSLAPGAPAAVLVTHDDREEAARWSLHELHPGPGYVGALAVAGEGCRVRVRNWPGLTP</sequence>
<proteinExistence type="inferred from homology"/>
<dbReference type="InterPro" id="IPR008278">
    <property type="entry name" value="4-PPantetheinyl_Trfase_dom"/>
</dbReference>
<evidence type="ECO:0000256" key="2">
    <source>
        <dbReference type="ARBA" id="ARBA00022679"/>
    </source>
</evidence>
<dbReference type="InterPro" id="IPR037143">
    <property type="entry name" value="4-PPantetheinyl_Trfase_dom_sf"/>
</dbReference>
<evidence type="ECO:0000313" key="5">
    <source>
        <dbReference type="EMBL" id="XBH02779.1"/>
    </source>
</evidence>
<dbReference type="InterPro" id="IPR055066">
    <property type="entry name" value="AASDHPPT_N"/>
</dbReference>
<dbReference type="InterPro" id="IPR050559">
    <property type="entry name" value="P-Pant_transferase_sf"/>
</dbReference>
<dbReference type="RefSeq" id="WP_406695520.1">
    <property type="nucleotide sequence ID" value="NZ_CP155447.1"/>
</dbReference>
<dbReference type="AlphaFoldDB" id="A0AAU7CBT0"/>
<reference evidence="5" key="1">
    <citation type="submission" date="2024-05" db="EMBL/GenBank/DDBJ databases">
        <title>Planctomycetes of the genus Singulisphaera possess chitinolytic capabilities.</title>
        <authorList>
            <person name="Ivanova A."/>
        </authorList>
    </citation>
    <scope>NUCLEOTIDE SEQUENCE</scope>
    <source>
        <strain evidence="5">Ch08T</strain>
    </source>
</reference>
<dbReference type="GO" id="GO:0000287">
    <property type="term" value="F:magnesium ion binding"/>
    <property type="evidence" value="ECO:0007669"/>
    <property type="project" value="InterPro"/>
</dbReference>
<feature type="domain" description="4'-phosphopantetheinyl transferase N-terminal" evidence="4">
    <location>
        <begin position="36"/>
        <end position="121"/>
    </location>
</feature>
<dbReference type="GO" id="GO:0005829">
    <property type="term" value="C:cytosol"/>
    <property type="evidence" value="ECO:0007669"/>
    <property type="project" value="TreeGrafter"/>
</dbReference>
<evidence type="ECO:0000259" key="3">
    <source>
        <dbReference type="Pfam" id="PF01648"/>
    </source>
</evidence>
<keyword evidence="2 5" id="KW-0808">Transferase</keyword>
<gene>
    <name evidence="5" type="ORF">V5E97_31350</name>
</gene>
<protein>
    <submittedName>
        <fullName evidence="5">4'-phosphopantetheinyl transferase superfamily protein</fullName>
    </submittedName>
</protein>
<dbReference type="GO" id="GO:0008897">
    <property type="term" value="F:holo-[acyl-carrier-protein] synthase activity"/>
    <property type="evidence" value="ECO:0007669"/>
    <property type="project" value="InterPro"/>
</dbReference>
<dbReference type="PANTHER" id="PTHR12215">
    <property type="entry name" value="PHOSPHOPANTETHEINE TRANSFERASE"/>
    <property type="match status" value="1"/>
</dbReference>
<dbReference type="EMBL" id="CP155447">
    <property type="protein sequence ID" value="XBH02779.1"/>
    <property type="molecule type" value="Genomic_DNA"/>
</dbReference>
<dbReference type="GO" id="GO:0019878">
    <property type="term" value="P:lysine biosynthetic process via aminoadipic acid"/>
    <property type="evidence" value="ECO:0007669"/>
    <property type="project" value="TreeGrafter"/>
</dbReference>
<organism evidence="5">
    <name type="scientific">Singulisphaera sp. Ch08</name>
    <dbReference type="NCBI Taxonomy" id="3120278"/>
    <lineage>
        <taxon>Bacteria</taxon>
        <taxon>Pseudomonadati</taxon>
        <taxon>Planctomycetota</taxon>
        <taxon>Planctomycetia</taxon>
        <taxon>Isosphaerales</taxon>
        <taxon>Isosphaeraceae</taxon>
        <taxon>Singulisphaera</taxon>
    </lineage>
</organism>
<dbReference type="PANTHER" id="PTHR12215:SF10">
    <property type="entry name" value="L-AMINOADIPATE-SEMIALDEHYDE DEHYDROGENASE-PHOSPHOPANTETHEINYL TRANSFERASE"/>
    <property type="match status" value="1"/>
</dbReference>
<dbReference type="Gene3D" id="3.90.470.20">
    <property type="entry name" value="4'-phosphopantetheinyl transferase domain"/>
    <property type="match status" value="2"/>
</dbReference>
<feature type="domain" description="4'-phosphopantetheinyl transferase" evidence="3">
    <location>
        <begin position="131"/>
        <end position="236"/>
    </location>
</feature>
<accession>A0AAU7CBT0</accession>
<dbReference type="SUPFAM" id="SSF56214">
    <property type="entry name" value="4'-phosphopantetheinyl transferase"/>
    <property type="match status" value="2"/>
</dbReference>
<evidence type="ECO:0000259" key="4">
    <source>
        <dbReference type="Pfam" id="PF22624"/>
    </source>
</evidence>
<evidence type="ECO:0000256" key="1">
    <source>
        <dbReference type="ARBA" id="ARBA00010990"/>
    </source>
</evidence>